<dbReference type="Proteomes" id="UP000659654">
    <property type="component" value="Unassembled WGS sequence"/>
</dbReference>
<dbReference type="GO" id="GO:0005272">
    <property type="term" value="F:sodium channel activity"/>
    <property type="evidence" value="ECO:0007669"/>
    <property type="project" value="UniProtKB-KW"/>
</dbReference>
<dbReference type="OrthoDB" id="5864383at2759"/>
<dbReference type="InterPro" id="IPR001873">
    <property type="entry name" value="ENaC"/>
</dbReference>
<evidence type="ECO:0000313" key="16">
    <source>
        <dbReference type="EMBL" id="CAG9080786.1"/>
    </source>
</evidence>
<evidence type="ECO:0000256" key="3">
    <source>
        <dbReference type="ARBA" id="ARBA00022448"/>
    </source>
</evidence>
<evidence type="ECO:0000256" key="5">
    <source>
        <dbReference type="ARBA" id="ARBA00022692"/>
    </source>
</evidence>
<comment type="subcellular location">
    <subcellularLocation>
        <location evidence="1">Membrane</location>
        <topology evidence="1">Multi-pass membrane protein</topology>
    </subcellularLocation>
</comment>
<gene>
    <name evidence="15" type="ORF">BXYJ_LOCUS492</name>
</gene>
<reference evidence="16" key="2">
    <citation type="submission" date="2020-08" db="EMBL/GenBank/DDBJ databases">
        <authorList>
            <person name="Kikuchi T."/>
        </authorList>
    </citation>
    <scope>NUCLEOTIDE SEQUENCE</scope>
    <source>
        <strain evidence="15">Ka4C1</strain>
    </source>
</reference>
<evidence type="ECO:0000256" key="6">
    <source>
        <dbReference type="ARBA" id="ARBA00022989"/>
    </source>
</evidence>
<dbReference type="WBParaSite" id="BXY_0049400.1">
    <property type="protein sequence ID" value="BXY_0049400.1"/>
    <property type="gene ID" value="BXY_0049400"/>
</dbReference>
<evidence type="ECO:0000256" key="4">
    <source>
        <dbReference type="ARBA" id="ARBA00022461"/>
    </source>
</evidence>
<evidence type="ECO:0000256" key="1">
    <source>
        <dbReference type="ARBA" id="ARBA00004141"/>
    </source>
</evidence>
<evidence type="ECO:0000256" key="13">
    <source>
        <dbReference type="RuleBase" id="RU000679"/>
    </source>
</evidence>
<protein>
    <submittedName>
        <fullName evidence="15">(pine wood nematode) hypothetical protein</fullName>
    </submittedName>
</protein>
<keyword evidence="9 14" id="KW-0472">Membrane</keyword>
<dbReference type="Pfam" id="PF00858">
    <property type="entry name" value="ASC"/>
    <property type="match status" value="1"/>
</dbReference>
<evidence type="ECO:0000313" key="17">
    <source>
        <dbReference type="Proteomes" id="UP000095284"/>
    </source>
</evidence>
<evidence type="ECO:0000256" key="10">
    <source>
        <dbReference type="ARBA" id="ARBA00023180"/>
    </source>
</evidence>
<accession>A0A1I7RIG3</accession>
<keyword evidence="10" id="KW-0325">Glycoprotein</keyword>
<keyword evidence="3 13" id="KW-0813">Transport</keyword>
<evidence type="ECO:0000256" key="14">
    <source>
        <dbReference type="SAM" id="Phobius"/>
    </source>
</evidence>
<evidence type="ECO:0000256" key="7">
    <source>
        <dbReference type="ARBA" id="ARBA00023053"/>
    </source>
</evidence>
<comment type="similarity">
    <text evidence="2 13">Belongs to the amiloride-sensitive sodium channel (TC 1.A.6) family.</text>
</comment>
<dbReference type="GO" id="GO:0016020">
    <property type="term" value="C:membrane"/>
    <property type="evidence" value="ECO:0007669"/>
    <property type="project" value="UniProtKB-SubCell"/>
</dbReference>
<dbReference type="Proteomes" id="UP000582659">
    <property type="component" value="Unassembled WGS sequence"/>
</dbReference>
<evidence type="ECO:0000256" key="8">
    <source>
        <dbReference type="ARBA" id="ARBA00023065"/>
    </source>
</evidence>
<evidence type="ECO:0000313" key="18">
    <source>
        <dbReference type="Proteomes" id="UP000659654"/>
    </source>
</evidence>
<reference evidence="19" key="1">
    <citation type="submission" date="2016-11" db="UniProtKB">
        <authorList>
            <consortium name="WormBaseParasite"/>
        </authorList>
    </citation>
    <scope>IDENTIFICATION</scope>
</reference>
<keyword evidence="5 13" id="KW-0812">Transmembrane</keyword>
<keyword evidence="4 13" id="KW-0894">Sodium channel</keyword>
<dbReference type="AlphaFoldDB" id="A0A1I7RIG3"/>
<keyword evidence="7" id="KW-0915">Sodium</keyword>
<sequence>MFKLAVRAQLNSENRGSFRNLVDNVELRNARNESVKRREESANRREVQGAPVADLYFLDPGDLNIWGNNDREPSELQKLESRVRALTQNWVPQEDVTESQLDDFFLYTSISGLRFLHSKNPGWFKVLRENYSPDFAHFLTNFWLVHDEEPVVQNKTLRQWLEELNNELQQIRMPILEIARLDEWSQEIARILPNAANMLNISGALKVLGPDFQVEGSSEFYAFQRQSDECSQVLDFTKNETIAGFIACRLYNVRVMIGETLNSYNYLIKTINDPPLINDYIMECKWIDGTDCALTAINTTLNMICIRAAAENPFNISGETTRLAQRQGEPIEESLFSRQIDNIDTFSVMSFPVTIVIDSQAFNNQANTFKPDEVKVAFYDDNTEFPRPTQFATFGGSDAVELDISAVQDFYQYGSDNCDWPQVRRRTKPVDKDEVCIWRNYRFSVTLSEFRSDQNYKKMVHPQRKLDWKGIDKVLERSDGEVFYPLLTRRLKRLNDISIDAHLNIGKMIQSKYLKPTFEEKFAEQIRTKVEPIPISPECLNVRCKVLVNNYFQASLYNNLKQAYFEAYGRIIAKERAFTGKVGDSYHGYASMFLYKRRFSHTKTLRYYRTKDNQRQLIDYIAEVQNIFKTANKSIHSSGICREILPMLNSLMASEMFGELKGRPGTSRFMNAYGRIAQRRDVRVIQKDYISQNFMSLETRFRTLDREVVSRAPEYGIYQFIADLGGTMGLYFGLSFLTFYEFLVFMFVKDAAIGNEPPPKRTIIYNGEKRKATRKNRDCFSAEMRKPKVV</sequence>
<evidence type="ECO:0000256" key="11">
    <source>
        <dbReference type="ARBA" id="ARBA00023201"/>
    </source>
</evidence>
<evidence type="ECO:0000256" key="9">
    <source>
        <dbReference type="ARBA" id="ARBA00023136"/>
    </source>
</evidence>
<evidence type="ECO:0000313" key="15">
    <source>
        <dbReference type="EMBL" id="CAD5208256.1"/>
    </source>
</evidence>
<organism evidence="17 19">
    <name type="scientific">Bursaphelenchus xylophilus</name>
    <name type="common">Pinewood nematode worm</name>
    <name type="synonym">Aphelenchoides xylophilus</name>
    <dbReference type="NCBI Taxonomy" id="6326"/>
    <lineage>
        <taxon>Eukaryota</taxon>
        <taxon>Metazoa</taxon>
        <taxon>Ecdysozoa</taxon>
        <taxon>Nematoda</taxon>
        <taxon>Chromadorea</taxon>
        <taxon>Rhabditida</taxon>
        <taxon>Tylenchina</taxon>
        <taxon>Tylenchomorpha</taxon>
        <taxon>Aphelenchoidea</taxon>
        <taxon>Aphelenchoididae</taxon>
        <taxon>Bursaphelenchus</taxon>
    </lineage>
</organism>
<name>A0A1I7RIG3_BURXY</name>
<keyword evidence="6 14" id="KW-1133">Transmembrane helix</keyword>
<dbReference type="EMBL" id="CAJFDI010000001">
    <property type="protein sequence ID" value="CAD5208256.1"/>
    <property type="molecule type" value="Genomic_DNA"/>
</dbReference>
<dbReference type="EMBL" id="CAJFCV020000001">
    <property type="protein sequence ID" value="CAG9080786.1"/>
    <property type="molecule type" value="Genomic_DNA"/>
</dbReference>
<keyword evidence="18" id="KW-1185">Reference proteome</keyword>
<evidence type="ECO:0000256" key="2">
    <source>
        <dbReference type="ARBA" id="ARBA00007193"/>
    </source>
</evidence>
<feature type="transmembrane region" description="Helical" evidence="14">
    <location>
        <begin position="728"/>
        <end position="748"/>
    </location>
</feature>
<keyword evidence="12 13" id="KW-0407">Ion channel</keyword>
<dbReference type="Proteomes" id="UP000095284">
    <property type="component" value="Unplaced"/>
</dbReference>
<evidence type="ECO:0000256" key="12">
    <source>
        <dbReference type="ARBA" id="ARBA00023303"/>
    </source>
</evidence>
<keyword evidence="8 13" id="KW-0406">Ion transport</keyword>
<dbReference type="Gene3D" id="1.10.287.770">
    <property type="entry name" value="YojJ-like"/>
    <property type="match status" value="1"/>
</dbReference>
<proteinExistence type="inferred from homology"/>
<evidence type="ECO:0000313" key="19">
    <source>
        <dbReference type="WBParaSite" id="BXY_0049400.1"/>
    </source>
</evidence>
<keyword evidence="11 13" id="KW-0739">Sodium transport</keyword>